<dbReference type="GO" id="GO:0051539">
    <property type="term" value="F:4 iron, 4 sulfur cluster binding"/>
    <property type="evidence" value="ECO:0007669"/>
    <property type="project" value="UniProtKB-KW"/>
</dbReference>
<dbReference type="OrthoDB" id="9777740at2"/>
<reference evidence="7" key="1">
    <citation type="submission" date="2016-10" db="EMBL/GenBank/DDBJ databases">
        <authorList>
            <person name="Varghese N."/>
            <person name="Submissions S."/>
        </authorList>
    </citation>
    <scope>NUCLEOTIDE SEQUENCE [LARGE SCALE GENOMIC DNA]</scope>
    <source>
        <strain evidence="7">CGMCC 1.10784</strain>
    </source>
</reference>
<dbReference type="InterPro" id="IPR039650">
    <property type="entry name" value="HdrA-like"/>
</dbReference>
<keyword evidence="5" id="KW-0411">Iron-sulfur</keyword>
<dbReference type="InterPro" id="IPR036188">
    <property type="entry name" value="FAD/NAD-bd_sf"/>
</dbReference>
<organism evidence="6 7">
    <name type="scientific">Paenibacillus catalpae</name>
    <dbReference type="NCBI Taxonomy" id="1045775"/>
    <lineage>
        <taxon>Bacteria</taxon>
        <taxon>Bacillati</taxon>
        <taxon>Bacillota</taxon>
        <taxon>Bacilli</taxon>
        <taxon>Bacillales</taxon>
        <taxon>Paenibacillaceae</taxon>
        <taxon>Paenibacillus</taxon>
    </lineage>
</organism>
<evidence type="ECO:0000256" key="2">
    <source>
        <dbReference type="ARBA" id="ARBA00022723"/>
    </source>
</evidence>
<dbReference type="AlphaFoldDB" id="A0A1I1XRK2"/>
<dbReference type="EMBL" id="FOMT01000002">
    <property type="protein sequence ID" value="SFE09977.1"/>
    <property type="molecule type" value="Genomic_DNA"/>
</dbReference>
<keyword evidence="7" id="KW-1185">Reference proteome</keyword>
<evidence type="ECO:0000313" key="7">
    <source>
        <dbReference type="Proteomes" id="UP000198855"/>
    </source>
</evidence>
<dbReference type="RefSeq" id="WP_091184819.1">
    <property type="nucleotide sequence ID" value="NZ_FOMT01000002.1"/>
</dbReference>
<evidence type="ECO:0000313" key="6">
    <source>
        <dbReference type="EMBL" id="SFE09977.1"/>
    </source>
</evidence>
<evidence type="ECO:0000256" key="4">
    <source>
        <dbReference type="ARBA" id="ARBA00023004"/>
    </source>
</evidence>
<dbReference type="STRING" id="1045775.SAMN05216378_2316"/>
<dbReference type="PANTHER" id="PTHR43498:SF1">
    <property type="entry name" value="COB--COM HETERODISULFIDE REDUCTASE IRON-SULFUR SUBUNIT A"/>
    <property type="match status" value="1"/>
</dbReference>
<dbReference type="PANTHER" id="PTHR43498">
    <property type="entry name" value="FERREDOXIN:COB-COM HETERODISULFIDE REDUCTASE SUBUNIT A"/>
    <property type="match status" value="1"/>
</dbReference>
<sequence length="415" mass="45551">MMTTYSFSREIETYKQADVVIIGGGPAGTAAAISAARCGKKVVILEKTAQLGGMGTIANVSIFMPIGNVTGIYRELIAEMLAESLPAGHDESIAPQYSPFMLRHYLNEKMKKEKVDVYFHCEFIGTIREGSKLKAVIVSTREGLKAFEGECFIDCTGDARVAIDAGVPYTTGRESDGLTQPMTLMFMMQDTGKPVTPILPEGCYEYKDVSDLPQGRRLYWEQNNDGSLLVNMSRVKANGAKIEDVNYAETEALKQVYSIAYYLQKTGFENYALTHIAPQTGTRETNQIVGLYTLNEQDLTSGARFADVVAQTNYEIDIHSPDAQKTTDERKIDGYDIPYRCMVPESLDNLLIAGRSISATHVAMSSMRVQATCYALGQAAGIAASLSIGSAVRMQNISIDKLHDILEDQGVKFKK</sequence>
<dbReference type="SUPFAM" id="SSF51905">
    <property type="entry name" value="FAD/NAD(P)-binding domain"/>
    <property type="match status" value="1"/>
</dbReference>
<dbReference type="Gene3D" id="3.50.50.60">
    <property type="entry name" value="FAD/NAD(P)-binding domain"/>
    <property type="match status" value="1"/>
</dbReference>
<evidence type="ECO:0000256" key="5">
    <source>
        <dbReference type="ARBA" id="ARBA00023014"/>
    </source>
</evidence>
<keyword evidence="3" id="KW-0560">Oxidoreductase</keyword>
<dbReference type="PRINTS" id="PR00411">
    <property type="entry name" value="PNDRDTASEI"/>
</dbReference>
<protein>
    <submittedName>
        <fullName evidence="6">FAD dependent oxidoreductase</fullName>
    </submittedName>
</protein>
<keyword evidence="4" id="KW-0408">Iron</keyword>
<dbReference type="GO" id="GO:0046872">
    <property type="term" value="F:metal ion binding"/>
    <property type="evidence" value="ECO:0007669"/>
    <property type="project" value="UniProtKB-KW"/>
</dbReference>
<keyword evidence="2" id="KW-0479">Metal-binding</keyword>
<name>A0A1I1XRK2_9BACL</name>
<gene>
    <name evidence="6" type="ORF">SAMN05216378_2316</name>
</gene>
<dbReference type="GO" id="GO:0016491">
    <property type="term" value="F:oxidoreductase activity"/>
    <property type="evidence" value="ECO:0007669"/>
    <property type="project" value="UniProtKB-KW"/>
</dbReference>
<proteinExistence type="predicted"/>
<dbReference type="Pfam" id="PF12831">
    <property type="entry name" value="FAD_oxidored"/>
    <property type="match status" value="1"/>
</dbReference>
<evidence type="ECO:0000256" key="3">
    <source>
        <dbReference type="ARBA" id="ARBA00023002"/>
    </source>
</evidence>
<keyword evidence="1" id="KW-0004">4Fe-4S</keyword>
<dbReference type="Proteomes" id="UP000198855">
    <property type="component" value="Unassembled WGS sequence"/>
</dbReference>
<evidence type="ECO:0000256" key="1">
    <source>
        <dbReference type="ARBA" id="ARBA00022485"/>
    </source>
</evidence>
<accession>A0A1I1XRK2</accession>